<accession>A0A1G9E443</accession>
<evidence type="ECO:0000256" key="4">
    <source>
        <dbReference type="SAM" id="Phobius"/>
    </source>
</evidence>
<name>A0A1G9E443_9BACT</name>
<dbReference type="AlphaFoldDB" id="A0A1G9E443"/>
<keyword evidence="4" id="KW-0812">Transmembrane</keyword>
<dbReference type="GO" id="GO:0051082">
    <property type="term" value="F:unfolded protein binding"/>
    <property type="evidence" value="ECO:0007669"/>
    <property type="project" value="InterPro"/>
</dbReference>
<dbReference type="PANTHER" id="PTHR35089:SF1">
    <property type="entry name" value="CHAPERONE PROTEIN SKP"/>
    <property type="match status" value="1"/>
</dbReference>
<keyword evidence="6" id="KW-1185">Reference proteome</keyword>
<dbReference type="Proteomes" id="UP000198510">
    <property type="component" value="Unassembled WGS sequence"/>
</dbReference>
<dbReference type="PANTHER" id="PTHR35089">
    <property type="entry name" value="CHAPERONE PROTEIN SKP"/>
    <property type="match status" value="1"/>
</dbReference>
<reference evidence="5 6" key="1">
    <citation type="submission" date="2016-10" db="EMBL/GenBank/DDBJ databases">
        <authorList>
            <person name="de Groot N.N."/>
        </authorList>
    </citation>
    <scope>NUCLEOTIDE SEQUENCE [LARGE SCALE GENOMIC DNA]</scope>
    <source>
        <strain evidence="5 6">DSM 25186</strain>
    </source>
</reference>
<dbReference type="OrthoDB" id="1493259at2"/>
<gene>
    <name evidence="5" type="ORF">SAMN05421823_103343</name>
</gene>
<evidence type="ECO:0000256" key="3">
    <source>
        <dbReference type="SAM" id="Coils"/>
    </source>
</evidence>
<dbReference type="EMBL" id="FNFO01000003">
    <property type="protein sequence ID" value="SDK70888.1"/>
    <property type="molecule type" value="Genomic_DNA"/>
</dbReference>
<organism evidence="5 6">
    <name type="scientific">Catalinimonas alkaloidigena</name>
    <dbReference type="NCBI Taxonomy" id="1075417"/>
    <lineage>
        <taxon>Bacteria</taxon>
        <taxon>Pseudomonadati</taxon>
        <taxon>Bacteroidota</taxon>
        <taxon>Cytophagia</taxon>
        <taxon>Cytophagales</taxon>
        <taxon>Catalimonadaceae</taxon>
        <taxon>Catalinimonas</taxon>
    </lineage>
</organism>
<dbReference type="RefSeq" id="WP_089681353.1">
    <property type="nucleotide sequence ID" value="NZ_FNFO01000003.1"/>
</dbReference>
<dbReference type="GO" id="GO:0005829">
    <property type="term" value="C:cytosol"/>
    <property type="evidence" value="ECO:0007669"/>
    <property type="project" value="TreeGrafter"/>
</dbReference>
<keyword evidence="4" id="KW-0472">Membrane</keyword>
<evidence type="ECO:0000256" key="1">
    <source>
        <dbReference type="ARBA" id="ARBA00009091"/>
    </source>
</evidence>
<evidence type="ECO:0000313" key="6">
    <source>
        <dbReference type="Proteomes" id="UP000198510"/>
    </source>
</evidence>
<keyword evidence="4" id="KW-1133">Transmembrane helix</keyword>
<sequence length="214" mass="23754">MKNLSLALNIVLLIAVIVLYVLHFSDRQPVTASAKGDTTGVAATNEGGASVPVIAFVNTDSLLTKYDFFKSNQASLEARGRRAENDLQSRSRTLENEVRSAQQRAQSGSLTQQEAVELEQQIMKKQQDLMAYRDKLTQELAADEQRLVRELNENIVDYLKDYGQKQNYTYVLGYNLGNSNVLFAADSLDITAQVLEGLNQAYAAKNTAKADEKK</sequence>
<dbReference type="Pfam" id="PF03938">
    <property type="entry name" value="OmpH"/>
    <property type="match status" value="1"/>
</dbReference>
<dbReference type="SMART" id="SM00935">
    <property type="entry name" value="OmpH"/>
    <property type="match status" value="1"/>
</dbReference>
<dbReference type="Gene3D" id="3.30.910.20">
    <property type="entry name" value="Skp domain"/>
    <property type="match status" value="1"/>
</dbReference>
<dbReference type="InterPro" id="IPR024930">
    <property type="entry name" value="Skp_dom_sf"/>
</dbReference>
<dbReference type="InterPro" id="IPR005632">
    <property type="entry name" value="Chaperone_Skp"/>
</dbReference>
<dbReference type="GO" id="GO:0050821">
    <property type="term" value="P:protein stabilization"/>
    <property type="evidence" value="ECO:0007669"/>
    <property type="project" value="TreeGrafter"/>
</dbReference>
<dbReference type="STRING" id="1075417.SAMN05421823_103343"/>
<keyword evidence="2" id="KW-0732">Signal</keyword>
<dbReference type="SUPFAM" id="SSF111384">
    <property type="entry name" value="OmpH-like"/>
    <property type="match status" value="1"/>
</dbReference>
<protein>
    <submittedName>
        <fullName evidence="5">Outer membrane protein</fullName>
    </submittedName>
</protein>
<evidence type="ECO:0000313" key="5">
    <source>
        <dbReference type="EMBL" id="SDK70888.1"/>
    </source>
</evidence>
<evidence type="ECO:0000256" key="2">
    <source>
        <dbReference type="ARBA" id="ARBA00022729"/>
    </source>
</evidence>
<feature type="transmembrane region" description="Helical" evidence="4">
    <location>
        <begin position="6"/>
        <end position="25"/>
    </location>
</feature>
<proteinExistence type="inferred from homology"/>
<comment type="similarity">
    <text evidence="1">Belongs to the Skp family.</text>
</comment>
<keyword evidence="3" id="KW-0175">Coiled coil</keyword>
<feature type="coiled-coil region" evidence="3">
    <location>
        <begin position="84"/>
        <end position="161"/>
    </location>
</feature>